<gene>
    <name evidence="3" type="ORF">LSAA_14611</name>
</gene>
<reference evidence="3" key="1">
    <citation type="submission" date="2021-02" db="EMBL/GenBank/DDBJ databases">
        <authorList>
            <person name="Bekaert M."/>
        </authorList>
    </citation>
    <scope>NUCLEOTIDE SEQUENCE</scope>
    <source>
        <strain evidence="3">IoA-00</strain>
    </source>
</reference>
<dbReference type="PANTHER" id="PTHR15260:SF1">
    <property type="entry name" value="SARCOSPAN"/>
    <property type="match status" value="1"/>
</dbReference>
<evidence type="ECO:0000256" key="1">
    <source>
        <dbReference type="SAM" id="MobiDB-lite"/>
    </source>
</evidence>
<feature type="transmembrane region" description="Helical" evidence="2">
    <location>
        <begin position="194"/>
        <end position="217"/>
    </location>
</feature>
<evidence type="ECO:0000313" key="3">
    <source>
        <dbReference type="EMBL" id="CAF3038535.1"/>
    </source>
</evidence>
<feature type="region of interest" description="Disordered" evidence="1">
    <location>
        <begin position="318"/>
        <end position="337"/>
    </location>
</feature>
<dbReference type="Proteomes" id="UP000675881">
    <property type="component" value="Chromosome 9"/>
</dbReference>
<keyword evidence="2" id="KW-0472">Membrane</keyword>
<accession>A0A7R8D8X6</accession>
<feature type="transmembrane region" description="Helical" evidence="2">
    <location>
        <begin position="115"/>
        <end position="141"/>
    </location>
</feature>
<sequence length="355" mass="39515">MNGQYSQSCSTLPRANGKRGAKNGGHNNSTTTTTTQGDLKRNSMAGGASYHRLERHPSQANMWSTTVPQSLVNQKLGSRHAPTRNSLRHSRMLVLSKSSGGVVPRKYLPPVLEQMALGTSLVVIQFLIGLVLTGLAGYILIWSPTLLIQDIPHYSGLSFLLSGWIGIMLVICCRHHYPGTRHVGCVFQVKSHYIIINVIISVLSILFGFLAFIFHFLHLYFLLRRPPCTEFPLPLAAPEWLDKVIDLAQDRRPMTCRCNEAFFGSKLEYSGLTCEEVHAILPSILGCSGILNLGACLAALWFVILLVQSKEGEDFQLEKDEEYVQPPQSSSYDSDVYSDVFDKPVDFKKCEDVIK</sequence>
<evidence type="ECO:0000256" key="2">
    <source>
        <dbReference type="SAM" id="Phobius"/>
    </source>
</evidence>
<dbReference type="PANTHER" id="PTHR15260">
    <property type="entry name" value="SARCOSPAN"/>
    <property type="match status" value="1"/>
</dbReference>
<feature type="region of interest" description="Disordered" evidence="1">
    <location>
        <begin position="1"/>
        <end position="44"/>
    </location>
</feature>
<dbReference type="GO" id="GO:0042383">
    <property type="term" value="C:sarcolemma"/>
    <property type="evidence" value="ECO:0007669"/>
    <property type="project" value="TreeGrafter"/>
</dbReference>
<feature type="transmembrane region" description="Helical" evidence="2">
    <location>
        <begin position="153"/>
        <end position="173"/>
    </location>
</feature>
<dbReference type="GO" id="GO:0016010">
    <property type="term" value="C:dystrophin-associated glycoprotein complex"/>
    <property type="evidence" value="ECO:0007669"/>
    <property type="project" value="InterPro"/>
</dbReference>
<feature type="transmembrane region" description="Helical" evidence="2">
    <location>
        <begin position="279"/>
        <end position="307"/>
    </location>
</feature>
<dbReference type="InterPro" id="IPR030429">
    <property type="entry name" value="Sarcospan"/>
</dbReference>
<proteinExistence type="predicted"/>
<name>A0A7R8D8X6_LEPSM</name>
<dbReference type="OrthoDB" id="7685256at2759"/>
<feature type="compositionally biased region" description="Polar residues" evidence="1">
    <location>
        <begin position="1"/>
        <end position="13"/>
    </location>
</feature>
<dbReference type="EMBL" id="HG994588">
    <property type="protein sequence ID" value="CAF3038535.1"/>
    <property type="molecule type" value="Genomic_DNA"/>
</dbReference>
<keyword evidence="4" id="KW-1185">Reference proteome</keyword>
<keyword evidence="2" id="KW-0812">Transmembrane</keyword>
<feature type="compositionally biased region" description="Low complexity" evidence="1">
    <location>
        <begin position="324"/>
        <end position="337"/>
    </location>
</feature>
<organism evidence="3 4">
    <name type="scientific">Lepeophtheirus salmonis</name>
    <name type="common">Salmon louse</name>
    <name type="synonym">Caligus salmonis</name>
    <dbReference type="NCBI Taxonomy" id="72036"/>
    <lineage>
        <taxon>Eukaryota</taxon>
        <taxon>Metazoa</taxon>
        <taxon>Ecdysozoa</taxon>
        <taxon>Arthropoda</taxon>
        <taxon>Crustacea</taxon>
        <taxon>Multicrustacea</taxon>
        <taxon>Hexanauplia</taxon>
        <taxon>Copepoda</taxon>
        <taxon>Siphonostomatoida</taxon>
        <taxon>Caligidae</taxon>
        <taxon>Lepeophtheirus</taxon>
    </lineage>
</organism>
<evidence type="ECO:0000313" key="4">
    <source>
        <dbReference type="Proteomes" id="UP000675881"/>
    </source>
</evidence>
<dbReference type="AlphaFoldDB" id="A0A7R8D8X6"/>
<protein>
    <submittedName>
        <fullName evidence="3">SSPN</fullName>
    </submittedName>
</protein>
<keyword evidence="2" id="KW-1133">Transmembrane helix</keyword>